<dbReference type="Gramene" id="KCW73730">
    <property type="protein sequence ID" value="KCW73730"/>
    <property type="gene ID" value="EUGRSUZ_E02337"/>
</dbReference>
<accession>A0A059C709</accession>
<dbReference type="EMBL" id="KK198757">
    <property type="protein sequence ID" value="KCW73730.1"/>
    <property type="molecule type" value="Genomic_DNA"/>
</dbReference>
<dbReference type="PANTHER" id="PTHR31713:SF100">
    <property type="entry name" value="CALMODULIN-BINDING PROTEIN 60 B"/>
    <property type="match status" value="1"/>
</dbReference>
<dbReference type="Pfam" id="PF07887">
    <property type="entry name" value="Calmodulin_bind"/>
    <property type="match status" value="1"/>
</dbReference>
<sequence>MENFNAMKEKIRKPLDLEKLGELPDFIEFINENFTRDLLNETMVPLSDGELNCRSGPVRKDGESEKDLGLYFITKLPSSVVKGDEVEGERKAPIHVILADSRTGRVVQSGSLSVLKLTLTLIEGDFDDEANKNWTREFFESYEIMGRDGKKPSLIDDPDVILRKGIGTLGAITFEAVTSGTRSGKFRLGVKTESGCCEGIRVREGISNAFTVTDGRASPTSSGEQFLISILEFRDPPSMEF</sequence>
<dbReference type="InterPro" id="IPR012416">
    <property type="entry name" value="CBP60"/>
</dbReference>
<dbReference type="GO" id="GO:0005634">
    <property type="term" value="C:nucleus"/>
    <property type="evidence" value="ECO:0000318"/>
    <property type="project" value="GO_Central"/>
</dbReference>
<feature type="domain" description="Calmodulin binding protein-like N-terminal" evidence="1">
    <location>
        <begin position="70"/>
        <end position="214"/>
    </location>
</feature>
<dbReference type="InterPro" id="IPR046831">
    <property type="entry name" value="Calmodulin_bind_N"/>
</dbReference>
<reference evidence="2" key="1">
    <citation type="submission" date="2013-07" db="EMBL/GenBank/DDBJ databases">
        <title>The genome of Eucalyptus grandis.</title>
        <authorList>
            <person name="Schmutz J."/>
            <person name="Hayes R."/>
            <person name="Myburg A."/>
            <person name="Tuskan G."/>
            <person name="Grattapaglia D."/>
            <person name="Rokhsar D.S."/>
        </authorList>
    </citation>
    <scope>NUCLEOTIDE SEQUENCE</scope>
    <source>
        <tissue evidence="2">Leaf extractions</tissue>
    </source>
</reference>
<dbReference type="STRING" id="71139.A0A059C709"/>
<dbReference type="AlphaFoldDB" id="A0A059C709"/>
<name>A0A059C709_EUCGR</name>
<gene>
    <name evidence="2" type="ORF">EUGRSUZ_E02337</name>
</gene>
<dbReference type="GO" id="GO:0043565">
    <property type="term" value="F:sequence-specific DNA binding"/>
    <property type="evidence" value="ECO:0000318"/>
    <property type="project" value="GO_Central"/>
</dbReference>
<dbReference type="GO" id="GO:0005516">
    <property type="term" value="F:calmodulin binding"/>
    <property type="evidence" value="ECO:0007669"/>
    <property type="project" value="InterPro"/>
</dbReference>
<organism evidence="2">
    <name type="scientific">Eucalyptus grandis</name>
    <name type="common">Flooded gum</name>
    <dbReference type="NCBI Taxonomy" id="71139"/>
    <lineage>
        <taxon>Eukaryota</taxon>
        <taxon>Viridiplantae</taxon>
        <taxon>Streptophyta</taxon>
        <taxon>Embryophyta</taxon>
        <taxon>Tracheophyta</taxon>
        <taxon>Spermatophyta</taxon>
        <taxon>Magnoliopsida</taxon>
        <taxon>eudicotyledons</taxon>
        <taxon>Gunneridae</taxon>
        <taxon>Pentapetalae</taxon>
        <taxon>rosids</taxon>
        <taxon>malvids</taxon>
        <taxon>Myrtales</taxon>
        <taxon>Myrtaceae</taxon>
        <taxon>Myrtoideae</taxon>
        <taxon>Eucalypteae</taxon>
        <taxon>Eucalyptus</taxon>
    </lineage>
</organism>
<dbReference type="InParanoid" id="A0A059C709"/>
<evidence type="ECO:0000259" key="1">
    <source>
        <dbReference type="Pfam" id="PF07887"/>
    </source>
</evidence>
<dbReference type="PANTHER" id="PTHR31713">
    <property type="entry name" value="OS02G0177800 PROTEIN"/>
    <property type="match status" value="1"/>
</dbReference>
<dbReference type="eggNOG" id="ENOG502R3X4">
    <property type="taxonomic scope" value="Eukaryota"/>
</dbReference>
<dbReference type="GO" id="GO:0003700">
    <property type="term" value="F:DNA-binding transcription factor activity"/>
    <property type="evidence" value="ECO:0000318"/>
    <property type="project" value="GO_Central"/>
</dbReference>
<evidence type="ECO:0000313" key="2">
    <source>
        <dbReference type="EMBL" id="KCW73730.1"/>
    </source>
</evidence>
<dbReference type="GO" id="GO:0080142">
    <property type="term" value="P:regulation of salicylic acid biosynthetic process"/>
    <property type="evidence" value="ECO:0000318"/>
    <property type="project" value="GO_Central"/>
</dbReference>
<proteinExistence type="predicted"/>
<protein>
    <recommendedName>
        <fullName evidence="1">Calmodulin binding protein-like N-terminal domain-containing protein</fullName>
    </recommendedName>
</protein>